<dbReference type="EMBL" id="CADEAL010004310">
    <property type="protein sequence ID" value="CAB1456746.1"/>
    <property type="molecule type" value="Genomic_DNA"/>
</dbReference>
<accession>A0A9N7VYF5</accession>
<dbReference type="Pfam" id="PF25787">
    <property type="entry name" value="HTH_SB"/>
    <property type="match status" value="1"/>
</dbReference>
<proteinExistence type="predicted"/>
<dbReference type="Proteomes" id="UP001153269">
    <property type="component" value="Unassembled WGS sequence"/>
</dbReference>
<dbReference type="AlphaFoldDB" id="A0A9N7VYF5"/>
<dbReference type="InterPro" id="IPR036388">
    <property type="entry name" value="WH-like_DNA-bd_sf"/>
</dbReference>
<evidence type="ECO:0000313" key="2">
    <source>
        <dbReference type="EMBL" id="CAB1456746.1"/>
    </source>
</evidence>
<evidence type="ECO:0000313" key="3">
    <source>
        <dbReference type="Proteomes" id="UP001153269"/>
    </source>
</evidence>
<comment type="caution">
    <text evidence="2">The sequence shown here is derived from an EMBL/GenBank/DDBJ whole genome shotgun (WGS) entry which is preliminary data.</text>
</comment>
<dbReference type="Gene3D" id="1.10.10.10">
    <property type="entry name" value="Winged helix-like DNA-binding domain superfamily/Winged helix DNA-binding domain"/>
    <property type="match status" value="1"/>
</dbReference>
<dbReference type="InterPro" id="IPR057667">
    <property type="entry name" value="HTH_SB"/>
</dbReference>
<keyword evidence="3" id="KW-1185">Reference proteome</keyword>
<sequence length="69" mass="7801">MVKTKELSEDIRRAIIIIHKTSKGYKAISKDLSTLKITSPAGEQGSFDDPVKAKHYIETNLRPREMEGE</sequence>
<gene>
    <name evidence="2" type="ORF">PLEPLA_LOCUS44538</name>
</gene>
<protein>
    <recommendedName>
        <fullName evidence="1">Sleeping Beauty transposase HTH domain-containing protein</fullName>
    </recommendedName>
</protein>
<feature type="domain" description="Sleeping Beauty transposase HTH" evidence="1">
    <location>
        <begin position="1"/>
        <end position="37"/>
    </location>
</feature>
<reference evidence="2" key="1">
    <citation type="submission" date="2020-03" db="EMBL/GenBank/DDBJ databases">
        <authorList>
            <person name="Weist P."/>
        </authorList>
    </citation>
    <scope>NUCLEOTIDE SEQUENCE</scope>
</reference>
<organism evidence="2 3">
    <name type="scientific">Pleuronectes platessa</name>
    <name type="common">European plaice</name>
    <dbReference type="NCBI Taxonomy" id="8262"/>
    <lineage>
        <taxon>Eukaryota</taxon>
        <taxon>Metazoa</taxon>
        <taxon>Chordata</taxon>
        <taxon>Craniata</taxon>
        <taxon>Vertebrata</taxon>
        <taxon>Euteleostomi</taxon>
        <taxon>Actinopterygii</taxon>
        <taxon>Neopterygii</taxon>
        <taxon>Teleostei</taxon>
        <taxon>Neoteleostei</taxon>
        <taxon>Acanthomorphata</taxon>
        <taxon>Carangaria</taxon>
        <taxon>Pleuronectiformes</taxon>
        <taxon>Pleuronectoidei</taxon>
        <taxon>Pleuronectidae</taxon>
        <taxon>Pleuronectes</taxon>
    </lineage>
</organism>
<evidence type="ECO:0000259" key="1">
    <source>
        <dbReference type="Pfam" id="PF25787"/>
    </source>
</evidence>
<name>A0A9N7VYF5_PLEPL</name>